<comment type="cofactor">
    <cofactor evidence="13">
        <name>Mg(2+)</name>
        <dbReference type="ChEBI" id="CHEBI:18420"/>
    </cofactor>
</comment>
<keyword evidence="8 13" id="KW-0238">DNA-binding</keyword>
<dbReference type="InterPro" id="IPR014017">
    <property type="entry name" value="DNA_helicase_UvrD-like_C"/>
</dbReference>
<evidence type="ECO:0000256" key="6">
    <source>
        <dbReference type="ARBA" id="ARBA00022839"/>
    </source>
</evidence>
<evidence type="ECO:0000256" key="8">
    <source>
        <dbReference type="ARBA" id="ARBA00023125"/>
    </source>
</evidence>
<dbReference type="GO" id="GO:0005829">
    <property type="term" value="C:cytosol"/>
    <property type="evidence" value="ECO:0007669"/>
    <property type="project" value="TreeGrafter"/>
</dbReference>
<dbReference type="GO" id="GO:0000724">
    <property type="term" value="P:double-strand break repair via homologous recombination"/>
    <property type="evidence" value="ECO:0007669"/>
    <property type="project" value="UniProtKB-UniRule"/>
</dbReference>
<dbReference type="GO" id="GO:0003690">
    <property type="term" value="F:double-stranded DNA binding"/>
    <property type="evidence" value="ECO:0007669"/>
    <property type="project" value="UniProtKB-UniRule"/>
</dbReference>
<evidence type="ECO:0000256" key="5">
    <source>
        <dbReference type="ARBA" id="ARBA00022806"/>
    </source>
</evidence>
<protein>
    <recommendedName>
        <fullName evidence="13">ATP-dependent helicase/nuclease subunit A</fullName>
        <ecNumber evidence="13">3.1.-.-</ecNumber>
        <ecNumber evidence="13">5.6.2.4</ecNumber>
    </recommendedName>
    <alternativeName>
        <fullName evidence="13">ATP-dependent helicase/nuclease AddA</fullName>
    </alternativeName>
    <alternativeName>
        <fullName evidence="13">DNA 3'-5' helicase AddA</fullName>
    </alternativeName>
</protein>
<gene>
    <name evidence="13" type="primary">addA</name>
    <name evidence="19" type="ORF">I5677_11690</name>
</gene>
<keyword evidence="2 13" id="KW-0547">Nucleotide-binding</keyword>
<dbReference type="EC" id="3.1.-.-" evidence="13"/>
<feature type="domain" description="UvrD-like helicase C-terminal" evidence="18">
    <location>
        <begin position="588"/>
        <end position="894"/>
    </location>
</feature>
<sequence length="1347" mass="155166">MIQILYTDRREAGGSMAWTKAQQKVIDTRNKNLLVSAAAGSGKTAVLVERIITMISEGDAPMDIDRLLVVTFTNAAAAQMRDRIGKALDKKLLEEPDNEHLQKQLSLLQSAQITTIHSFCLNVIRNYFHRIDLDPSFKIAEESEITLMKGDVISSVLERWYEEGREDFHEFIESYSHSKSDAPVEELILMLYQFAMSDPWPKEWLQDKLRMFEVDSLEDMNASTWIQELLANVVVLIGDLQKINAKAIEVCNGPGGPLAYNTALVADRELLEKLKKASSFQDYYTLMQDITYARLSGKKEDGVYPWLKDKVKALREEVKKGIKDLAGQYFFQSPEEMLKDLQAVRPVMQVLFELTQDFMEEFAKKKDEKNLIDFNDLEHFALKILVEEKENTKVPSLAALEISEQFEEIMIDEYQDSNLVQETILKAISREHLGIANRFMVGDVKQSIYKFRLAMPEIFLNKYKCYSTEDILPSGEVNPNQRIDLDKNFRSRRVVLDCVNVIFEQIMTEAVGDITYDTAASLKYGELFEELLANAENKSLIVHENISTKVFEETVVEKSDTEKFNKEESDTEETHTEQSDAEKYDYIDRISNHVELILVTEEERKASKEQEGNPSGMEHSIDYESDSVMEEEDAEAIVYTKKELEARAIAKRIKELVDPENGLQLFDRDSLTHYKATYKDIVILLRSMSGWSEILVNTLMQEGIPAYADTGTGYFQTIEIMTVLNMLRIIDNPRQDIPLTGVLYSPIVGLTTTQLAMIRASHRIGSMYTAVNAYVREGSDVELCEKLEEFITQLGSFRRMVKYIPIHELILEVLEKTGYYYYVLAMPGGDRRKANIDMLVSQAVRFEKGSYTGLFHFIRYMEKLHKYEVDFGEASTSGEQDNTVRIMSIHKSKGLEFPVVFVAGLSKQFNTQDLRNQIVLHSEYGVGPEYIDSKNRTKIPTLLKKVIQKKVQIENMGEELRVFYVAMTRAKEKLIMTGYLKSRDELVKKDFSFYEIMSSKSYLDLILPAIMNKLSGLTDQLGQSGCCQIDDFIIRILHKDEFLQEELIKQVFLSKDEEELNSLNPEQVYNTDIREEIKTRFNFIYPYKNAASLRVKMTVSELKKLGQFLDEEQSENLYLELNKDNSNGITPFLSDEGAVVSTSPEADSSEEVISELVEPELEATIPEFLKDQETVTSGTDRGTLYHKVLELMDLNDIRSKEELSLQLNDMVKRKQLKTEEVKKLKQDYIFKFIQSDVAERMRIAQAKGKLYKEKQFVMGIPADEIQKDLDSNELILIQGIIDVFFEEEDGLVLLDYKSDRLDEESLFVKRYQVQLQYYRKALEQILKKKVKEMIIYSLYLGKEIRID</sequence>
<keyword evidence="3 13" id="KW-0227">DNA damage</keyword>
<keyword evidence="5 13" id="KW-0347">Helicase</keyword>
<comment type="caution">
    <text evidence="19">The sequence shown here is derived from an EMBL/GenBank/DDBJ whole genome shotgun (WGS) entry which is preliminary data.</text>
</comment>
<dbReference type="InterPro" id="IPR011604">
    <property type="entry name" value="PDDEXK-like_dom_sf"/>
</dbReference>
<keyword evidence="7 13" id="KW-0067">ATP-binding</keyword>
<keyword evidence="9 13" id="KW-0234">DNA repair</keyword>
<feature type="domain" description="UvrD-like helicase ATP-binding" evidence="17">
    <location>
        <begin position="16"/>
        <end position="492"/>
    </location>
</feature>
<comment type="catalytic activity">
    <reaction evidence="12 13">
        <text>ATP + H2O = ADP + phosphate + H(+)</text>
        <dbReference type="Rhea" id="RHEA:13065"/>
        <dbReference type="ChEBI" id="CHEBI:15377"/>
        <dbReference type="ChEBI" id="CHEBI:15378"/>
        <dbReference type="ChEBI" id="CHEBI:30616"/>
        <dbReference type="ChEBI" id="CHEBI:43474"/>
        <dbReference type="ChEBI" id="CHEBI:456216"/>
        <dbReference type="EC" id="5.6.2.4"/>
    </reaction>
</comment>
<dbReference type="Gene3D" id="3.90.320.10">
    <property type="match status" value="1"/>
</dbReference>
<dbReference type="InterPro" id="IPR038726">
    <property type="entry name" value="PDDEXK_AddAB-type"/>
</dbReference>
<feature type="binding site" evidence="14">
    <location>
        <begin position="37"/>
        <end position="44"/>
    </location>
    <ligand>
        <name>ATP</name>
        <dbReference type="ChEBI" id="CHEBI:30616"/>
    </ligand>
</feature>
<evidence type="ECO:0000256" key="7">
    <source>
        <dbReference type="ARBA" id="ARBA00022840"/>
    </source>
</evidence>
<dbReference type="PANTHER" id="PTHR11070">
    <property type="entry name" value="UVRD / RECB / PCRA DNA HELICASE FAMILY MEMBER"/>
    <property type="match status" value="1"/>
</dbReference>
<dbReference type="PROSITE" id="PS51217">
    <property type="entry name" value="UVRD_HELICASE_CTER"/>
    <property type="match status" value="1"/>
</dbReference>
<dbReference type="InterPro" id="IPR014016">
    <property type="entry name" value="UvrD-like_ATP-bd"/>
</dbReference>
<comment type="catalytic activity">
    <reaction evidence="11 13">
        <text>Couples ATP hydrolysis with the unwinding of duplex DNA by translocating in the 3'-5' direction.</text>
        <dbReference type="EC" id="5.6.2.4"/>
    </reaction>
</comment>
<evidence type="ECO:0000256" key="15">
    <source>
        <dbReference type="SAM" id="Coils"/>
    </source>
</evidence>
<dbReference type="Pfam" id="PF13361">
    <property type="entry name" value="UvrD_C"/>
    <property type="match status" value="1"/>
</dbReference>
<accession>A0A8J7HD23</accession>
<organism evidence="19 20">
    <name type="scientific">Mobilitalea sibirica</name>
    <dbReference type="NCBI Taxonomy" id="1462919"/>
    <lineage>
        <taxon>Bacteria</taxon>
        <taxon>Bacillati</taxon>
        <taxon>Bacillota</taxon>
        <taxon>Clostridia</taxon>
        <taxon>Lachnospirales</taxon>
        <taxon>Lachnospiraceae</taxon>
        <taxon>Mobilitalea</taxon>
    </lineage>
</organism>
<evidence type="ECO:0000256" key="3">
    <source>
        <dbReference type="ARBA" id="ARBA00022763"/>
    </source>
</evidence>
<dbReference type="GO" id="GO:0005524">
    <property type="term" value="F:ATP binding"/>
    <property type="evidence" value="ECO:0007669"/>
    <property type="project" value="UniProtKB-UniRule"/>
</dbReference>
<dbReference type="Proteomes" id="UP000623269">
    <property type="component" value="Unassembled WGS sequence"/>
</dbReference>
<comment type="function">
    <text evidence="13">The heterodimer acts as both an ATP-dependent DNA helicase and an ATP-dependent, dual-direction single-stranded exonuclease. Recognizes the chi site generating a DNA molecule suitable for the initiation of homologous recombination. The AddA nuclease domain is required for chi fragment generation; this subunit has the helicase and 3' -&gt; 5' nuclease activities.</text>
</comment>
<evidence type="ECO:0000256" key="2">
    <source>
        <dbReference type="ARBA" id="ARBA00022741"/>
    </source>
</evidence>
<dbReference type="Pfam" id="PF12705">
    <property type="entry name" value="PDDEXK_1"/>
    <property type="match status" value="1"/>
</dbReference>
<evidence type="ECO:0000256" key="1">
    <source>
        <dbReference type="ARBA" id="ARBA00022722"/>
    </source>
</evidence>
<evidence type="ECO:0000313" key="19">
    <source>
        <dbReference type="EMBL" id="MBH1941557.1"/>
    </source>
</evidence>
<dbReference type="Pfam" id="PF00580">
    <property type="entry name" value="UvrD-helicase"/>
    <property type="match status" value="1"/>
</dbReference>
<evidence type="ECO:0000256" key="10">
    <source>
        <dbReference type="ARBA" id="ARBA00023235"/>
    </source>
</evidence>
<dbReference type="GO" id="GO:0033202">
    <property type="term" value="C:DNA helicase complex"/>
    <property type="evidence" value="ECO:0007669"/>
    <property type="project" value="TreeGrafter"/>
</dbReference>
<dbReference type="SUPFAM" id="SSF52980">
    <property type="entry name" value="Restriction endonuclease-like"/>
    <property type="match status" value="1"/>
</dbReference>
<dbReference type="FunFam" id="3.40.50.300:FF:001236">
    <property type="entry name" value="ATP-dependent helicase/nuclease subunit A"/>
    <property type="match status" value="1"/>
</dbReference>
<evidence type="ECO:0000256" key="13">
    <source>
        <dbReference type="HAMAP-Rule" id="MF_01451"/>
    </source>
</evidence>
<proteinExistence type="inferred from homology"/>
<keyword evidence="15" id="KW-0175">Coiled coil</keyword>
<dbReference type="InterPro" id="IPR027417">
    <property type="entry name" value="P-loop_NTPase"/>
</dbReference>
<dbReference type="SUPFAM" id="SSF52540">
    <property type="entry name" value="P-loop containing nucleoside triphosphate hydrolases"/>
    <property type="match status" value="1"/>
</dbReference>
<dbReference type="RefSeq" id="WP_197661803.1">
    <property type="nucleotide sequence ID" value="NZ_JAEAGR010000012.1"/>
</dbReference>
<reference evidence="19" key="1">
    <citation type="submission" date="2020-12" db="EMBL/GenBank/DDBJ databases">
        <title>M. sibirica DSM 26468T genome.</title>
        <authorList>
            <person name="Thieme N."/>
            <person name="Rettenmaier R."/>
            <person name="Zverlov V."/>
            <person name="Liebl W."/>
        </authorList>
    </citation>
    <scope>NUCLEOTIDE SEQUENCE</scope>
    <source>
        <strain evidence="19">DSM 26468</strain>
    </source>
</reference>
<name>A0A8J7HD23_9FIRM</name>
<feature type="region of interest" description="Disordered" evidence="16">
    <location>
        <begin position="557"/>
        <end position="581"/>
    </location>
</feature>
<feature type="coiled-coil region" evidence="15">
    <location>
        <begin position="1200"/>
        <end position="1227"/>
    </location>
</feature>
<evidence type="ECO:0000313" key="20">
    <source>
        <dbReference type="Proteomes" id="UP000623269"/>
    </source>
</evidence>
<dbReference type="HAMAP" id="MF_01451">
    <property type="entry name" value="AddA"/>
    <property type="match status" value="1"/>
</dbReference>
<dbReference type="InterPro" id="IPR011335">
    <property type="entry name" value="Restrct_endonuc-II-like"/>
</dbReference>
<dbReference type="PROSITE" id="PS51198">
    <property type="entry name" value="UVRD_HELICASE_ATP_BIND"/>
    <property type="match status" value="1"/>
</dbReference>
<evidence type="ECO:0000256" key="9">
    <source>
        <dbReference type="ARBA" id="ARBA00023204"/>
    </source>
</evidence>
<dbReference type="EC" id="5.6.2.4" evidence="13"/>
<dbReference type="InterPro" id="IPR014152">
    <property type="entry name" value="AddA"/>
</dbReference>
<evidence type="ECO:0000256" key="12">
    <source>
        <dbReference type="ARBA" id="ARBA00048988"/>
    </source>
</evidence>
<dbReference type="GO" id="GO:0043138">
    <property type="term" value="F:3'-5' DNA helicase activity"/>
    <property type="evidence" value="ECO:0007669"/>
    <property type="project" value="UniProtKB-UniRule"/>
</dbReference>
<comment type="subunit">
    <text evidence="13">Heterodimer of AddA and AddB/RexB.</text>
</comment>
<evidence type="ECO:0000256" key="11">
    <source>
        <dbReference type="ARBA" id="ARBA00034617"/>
    </source>
</evidence>
<keyword evidence="4 13" id="KW-0378">Hydrolase</keyword>
<keyword evidence="1 13" id="KW-0540">Nuclease</keyword>
<evidence type="ECO:0000259" key="17">
    <source>
        <dbReference type="PROSITE" id="PS51198"/>
    </source>
</evidence>
<evidence type="ECO:0000259" key="18">
    <source>
        <dbReference type="PROSITE" id="PS51217"/>
    </source>
</evidence>
<evidence type="ECO:0000256" key="4">
    <source>
        <dbReference type="ARBA" id="ARBA00022801"/>
    </source>
</evidence>
<evidence type="ECO:0000256" key="14">
    <source>
        <dbReference type="PROSITE-ProRule" id="PRU00560"/>
    </source>
</evidence>
<dbReference type="Gene3D" id="3.40.50.300">
    <property type="entry name" value="P-loop containing nucleotide triphosphate hydrolases"/>
    <property type="match status" value="4"/>
</dbReference>
<dbReference type="PANTHER" id="PTHR11070:SF48">
    <property type="entry name" value="ATP-DEPENDENT HELICASE_NUCLEASE SUBUNIT A"/>
    <property type="match status" value="1"/>
</dbReference>
<keyword evidence="10 13" id="KW-0413">Isomerase</keyword>
<evidence type="ECO:0000256" key="16">
    <source>
        <dbReference type="SAM" id="MobiDB-lite"/>
    </source>
</evidence>
<keyword evidence="20" id="KW-1185">Reference proteome</keyword>
<dbReference type="GO" id="GO:0008408">
    <property type="term" value="F:3'-5' exonuclease activity"/>
    <property type="evidence" value="ECO:0007669"/>
    <property type="project" value="UniProtKB-UniRule"/>
</dbReference>
<keyword evidence="6 13" id="KW-0269">Exonuclease</keyword>
<comment type="similarity">
    <text evidence="13">Belongs to the helicase family. AddA subfamily.</text>
</comment>
<dbReference type="EMBL" id="JAEAGR010000012">
    <property type="protein sequence ID" value="MBH1941557.1"/>
    <property type="molecule type" value="Genomic_DNA"/>
</dbReference>
<dbReference type="InterPro" id="IPR000212">
    <property type="entry name" value="DNA_helicase_UvrD/REP"/>
</dbReference>